<proteinExistence type="predicted"/>
<accession>A0A814UVR6</accession>
<dbReference type="EMBL" id="CAJNOJ010000135">
    <property type="protein sequence ID" value="CAF1178497.1"/>
    <property type="molecule type" value="Genomic_DNA"/>
</dbReference>
<keyword evidence="3" id="KW-1185">Reference proteome</keyword>
<reference evidence="2" key="1">
    <citation type="submission" date="2021-02" db="EMBL/GenBank/DDBJ databases">
        <authorList>
            <person name="Nowell W R."/>
        </authorList>
    </citation>
    <scope>NUCLEOTIDE SEQUENCE</scope>
</reference>
<evidence type="ECO:0000313" key="1">
    <source>
        <dbReference type="EMBL" id="CAF1098695.1"/>
    </source>
</evidence>
<dbReference type="EMBL" id="CAJNOR010001211">
    <property type="protein sequence ID" value="CAF1098695.1"/>
    <property type="molecule type" value="Genomic_DNA"/>
</dbReference>
<protein>
    <submittedName>
        <fullName evidence="2">Uncharacterized protein</fullName>
    </submittedName>
</protein>
<evidence type="ECO:0000313" key="4">
    <source>
        <dbReference type="Proteomes" id="UP000663852"/>
    </source>
</evidence>
<gene>
    <name evidence="2" type="ORF">EDS130_LOCUS24107</name>
    <name evidence="1" type="ORF">XAT740_LOCUS18234</name>
</gene>
<dbReference type="OrthoDB" id="9971034at2759"/>
<name>A0A814UVR6_ADIRI</name>
<organism evidence="2 4">
    <name type="scientific">Adineta ricciae</name>
    <name type="common">Rotifer</name>
    <dbReference type="NCBI Taxonomy" id="249248"/>
    <lineage>
        <taxon>Eukaryota</taxon>
        <taxon>Metazoa</taxon>
        <taxon>Spiralia</taxon>
        <taxon>Gnathifera</taxon>
        <taxon>Rotifera</taxon>
        <taxon>Eurotatoria</taxon>
        <taxon>Bdelloidea</taxon>
        <taxon>Adinetida</taxon>
        <taxon>Adinetidae</taxon>
        <taxon>Adineta</taxon>
    </lineage>
</organism>
<comment type="caution">
    <text evidence="2">The sequence shown here is derived from an EMBL/GenBank/DDBJ whole genome shotgun (WGS) entry which is preliminary data.</text>
</comment>
<dbReference type="Proteomes" id="UP000663852">
    <property type="component" value="Unassembled WGS sequence"/>
</dbReference>
<dbReference type="Proteomes" id="UP000663828">
    <property type="component" value="Unassembled WGS sequence"/>
</dbReference>
<evidence type="ECO:0000313" key="2">
    <source>
        <dbReference type="EMBL" id="CAF1178497.1"/>
    </source>
</evidence>
<sequence length="335" mass="39656">MLSSSDRKTFVLRLLFFLFLSFFIYKQSYLSLKPYVPKFLRPRVRRTHYPKEAFVTFISHHKIYRDLLDVLLDSVHLFSTRPIIIFPIDFDLIINSTRHPRVFIERISQDDCGETQFACKLLAMISSEVKYGVQLEVDSVVNYNIDLLFDMLHHWPYDVPLAPKHPDDARNYQTFLERYEIKQRIVPYMHATFAWTFRAYPFLRRVLALMQKREFLDANFDETAMNIMLWKAKTTHLLCRYDPFGPISINNYENLSDKPECAPYCDGVYLIFHGQKNSRTSENILQRILKLGPHHPFVQTSRGLKWLNDTNVTCCHSSAMRTSPLHPLLCEYDMH</sequence>
<dbReference type="AlphaFoldDB" id="A0A814UVR6"/>
<evidence type="ECO:0000313" key="3">
    <source>
        <dbReference type="Proteomes" id="UP000663828"/>
    </source>
</evidence>